<dbReference type="Proteomes" id="UP000466442">
    <property type="component" value="Linkage Group LG16"/>
</dbReference>
<dbReference type="InterPro" id="IPR027469">
    <property type="entry name" value="Cation_efflux_TMD_sf"/>
</dbReference>
<evidence type="ECO:0000256" key="2">
    <source>
        <dbReference type="ARBA" id="ARBA00004601"/>
    </source>
</evidence>
<dbReference type="PANTHER" id="PTHR45755">
    <property type="match status" value="1"/>
</dbReference>
<dbReference type="InterPro" id="IPR045316">
    <property type="entry name" value="Msc2-like"/>
</dbReference>
<dbReference type="GO" id="GO:0016020">
    <property type="term" value="C:membrane"/>
    <property type="evidence" value="ECO:0007669"/>
    <property type="project" value="UniProtKB-SubCell"/>
</dbReference>
<dbReference type="GO" id="GO:0005794">
    <property type="term" value="C:Golgi apparatus"/>
    <property type="evidence" value="ECO:0007669"/>
    <property type="project" value="UniProtKB-SubCell"/>
</dbReference>
<keyword evidence="15" id="KW-1185">Reference proteome</keyword>
<dbReference type="SUPFAM" id="SSF161111">
    <property type="entry name" value="Cation efflux protein transmembrane domain-like"/>
    <property type="match status" value="1"/>
</dbReference>
<dbReference type="FunFam" id="1.20.1510.10:FF:000014">
    <property type="entry name" value="Cation efflux protein/ zinc transporter"/>
    <property type="match status" value="1"/>
</dbReference>
<dbReference type="GO" id="GO:0006882">
    <property type="term" value="P:intracellular zinc ion homeostasis"/>
    <property type="evidence" value="ECO:0007669"/>
    <property type="project" value="InterPro"/>
</dbReference>
<keyword evidence="7" id="KW-0862">Zinc</keyword>
<evidence type="ECO:0000256" key="9">
    <source>
        <dbReference type="ARBA" id="ARBA00023065"/>
    </source>
</evidence>
<gene>
    <name evidence="14" type="ORF">GE061_008364</name>
</gene>
<keyword evidence="7" id="KW-0864">Zinc transport</keyword>
<dbReference type="AlphaFoldDB" id="A0A6A4IW55"/>
<comment type="subcellular location">
    <subcellularLocation>
        <location evidence="2">Golgi apparatus</location>
        <location evidence="2">trans-Golgi network</location>
    </subcellularLocation>
    <subcellularLocation>
        <location evidence="1">Membrane</location>
        <topology evidence="1">Multi-pass membrane protein</topology>
    </subcellularLocation>
</comment>
<evidence type="ECO:0000313" key="14">
    <source>
        <dbReference type="EMBL" id="KAF6198612.1"/>
    </source>
</evidence>
<keyword evidence="9" id="KW-0406">Ion transport</keyword>
<name>A0A6A4IW55_APOLU</name>
<dbReference type="InterPro" id="IPR002524">
    <property type="entry name" value="Cation_efflux"/>
</dbReference>
<evidence type="ECO:0000256" key="7">
    <source>
        <dbReference type="ARBA" id="ARBA00022906"/>
    </source>
</evidence>
<dbReference type="GO" id="GO:0031410">
    <property type="term" value="C:cytoplasmic vesicle"/>
    <property type="evidence" value="ECO:0007669"/>
    <property type="project" value="TreeGrafter"/>
</dbReference>
<comment type="similarity">
    <text evidence="3">Belongs to the cation diffusion facilitator (CDF) transporter (TC 2.A.4) family. SLC30A subfamily.</text>
</comment>
<evidence type="ECO:0000256" key="3">
    <source>
        <dbReference type="ARBA" id="ARBA00008873"/>
    </source>
</evidence>
<dbReference type="NCBIfam" id="TIGR01297">
    <property type="entry name" value="CDF"/>
    <property type="match status" value="1"/>
</dbReference>
<evidence type="ECO:0000256" key="11">
    <source>
        <dbReference type="ARBA" id="ARBA00034634"/>
    </source>
</evidence>
<dbReference type="GO" id="GO:1904257">
    <property type="term" value="P:zinc ion import into Golgi lumen"/>
    <property type="evidence" value="ECO:0007669"/>
    <property type="project" value="TreeGrafter"/>
</dbReference>
<keyword evidence="8" id="KW-1133">Transmembrane helix</keyword>
<dbReference type="InterPro" id="IPR058533">
    <property type="entry name" value="Cation_efflux_TM"/>
</dbReference>
<comment type="function">
    <text evidence="12">Zinc ion transporter mediating zinc entry from the cytosol into the lumen of organelles along the secretory pathway. By contributing to zinc ion homeostasis within the early secretory pathway, regulates the activation and folding of enzymes like alkaline phosphatases.</text>
</comment>
<evidence type="ECO:0000256" key="10">
    <source>
        <dbReference type="ARBA" id="ARBA00023136"/>
    </source>
</evidence>
<accession>A0A6A4IW55</accession>
<evidence type="ECO:0000259" key="13">
    <source>
        <dbReference type="Pfam" id="PF01545"/>
    </source>
</evidence>
<evidence type="ECO:0000256" key="8">
    <source>
        <dbReference type="ARBA" id="ARBA00022989"/>
    </source>
</evidence>
<comment type="subunit">
    <text evidence="4">Homooligomer.</text>
</comment>
<proteinExistence type="inferred from homology"/>
<dbReference type="OrthoDB" id="78669at2759"/>
<evidence type="ECO:0000256" key="4">
    <source>
        <dbReference type="ARBA" id="ARBA00011182"/>
    </source>
</evidence>
<dbReference type="Gene3D" id="1.20.1510.10">
    <property type="entry name" value="Cation efflux protein transmembrane domain"/>
    <property type="match status" value="1"/>
</dbReference>
<protein>
    <recommendedName>
        <fullName evidence="13">Cation efflux protein transmembrane domain-containing protein</fullName>
    </recommendedName>
</protein>
<keyword evidence="5" id="KW-0813">Transport</keyword>
<dbReference type="GO" id="GO:0005385">
    <property type="term" value="F:zinc ion transmembrane transporter activity"/>
    <property type="evidence" value="ECO:0007669"/>
    <property type="project" value="InterPro"/>
</dbReference>
<comment type="catalytic activity">
    <reaction evidence="11">
        <text>Zn(2+)(in) = Zn(2+)(out)</text>
        <dbReference type="Rhea" id="RHEA:29351"/>
        <dbReference type="ChEBI" id="CHEBI:29105"/>
    </reaction>
</comment>
<sequence length="329" mass="37103">MIPLAHYKICKPFFCKASDHFSNVALLISSNNLSKNLFLFLLINLIFAFAELFYGILSNSLGLISDAFHMFLDCTCLVTSLVATVIIQWKPNERFSLGYARIEVLAGFANGMFLIFVALFILAEAVERLIEPQEVKHDRLFVVSCLGLVVNLVGIYVFQRGHYEHHKNDNFSSSVEQSQIMKSILLHIFADTLGSLSIIVSSFLVHFQGWIRADPVCSIVISLLILFSVAPLIRDSVDILMQRQPISLDNQLPQCYQKVMQLAGVYSIQEPHFWTLCNNKFVGALKLEVSTAADSTYIITHTQQIFASIGVKQLYVQLDFSPSDLLYYV</sequence>
<evidence type="ECO:0000256" key="6">
    <source>
        <dbReference type="ARBA" id="ARBA00022692"/>
    </source>
</evidence>
<dbReference type="Pfam" id="PF01545">
    <property type="entry name" value="Cation_efflux"/>
    <property type="match status" value="1"/>
</dbReference>
<organism evidence="14 15">
    <name type="scientific">Apolygus lucorum</name>
    <name type="common">Small green plant bug</name>
    <name type="synonym">Lygocoris lucorum</name>
    <dbReference type="NCBI Taxonomy" id="248454"/>
    <lineage>
        <taxon>Eukaryota</taxon>
        <taxon>Metazoa</taxon>
        <taxon>Ecdysozoa</taxon>
        <taxon>Arthropoda</taxon>
        <taxon>Hexapoda</taxon>
        <taxon>Insecta</taxon>
        <taxon>Pterygota</taxon>
        <taxon>Neoptera</taxon>
        <taxon>Paraneoptera</taxon>
        <taxon>Hemiptera</taxon>
        <taxon>Heteroptera</taxon>
        <taxon>Panheteroptera</taxon>
        <taxon>Cimicomorpha</taxon>
        <taxon>Miridae</taxon>
        <taxon>Mirini</taxon>
        <taxon>Apolygus</taxon>
    </lineage>
</organism>
<evidence type="ECO:0000256" key="12">
    <source>
        <dbReference type="ARBA" id="ARBA00046010"/>
    </source>
</evidence>
<evidence type="ECO:0000256" key="5">
    <source>
        <dbReference type="ARBA" id="ARBA00022448"/>
    </source>
</evidence>
<evidence type="ECO:0000256" key="1">
    <source>
        <dbReference type="ARBA" id="ARBA00004141"/>
    </source>
</evidence>
<reference evidence="14" key="1">
    <citation type="journal article" date="2021" name="Mol. Ecol. Resour.">
        <title>Apolygus lucorum genome provides insights into omnivorousness and mesophyll feeding.</title>
        <authorList>
            <person name="Liu Y."/>
            <person name="Liu H."/>
            <person name="Wang H."/>
            <person name="Huang T."/>
            <person name="Liu B."/>
            <person name="Yang B."/>
            <person name="Yin L."/>
            <person name="Li B."/>
            <person name="Zhang Y."/>
            <person name="Zhang S."/>
            <person name="Jiang F."/>
            <person name="Zhang X."/>
            <person name="Ren Y."/>
            <person name="Wang B."/>
            <person name="Wang S."/>
            <person name="Lu Y."/>
            <person name="Wu K."/>
            <person name="Fan W."/>
            <person name="Wang G."/>
        </authorList>
    </citation>
    <scope>NUCLEOTIDE SEQUENCE</scope>
    <source>
        <strain evidence="14">12Hb</strain>
    </source>
</reference>
<keyword evidence="6" id="KW-0812">Transmembrane</keyword>
<comment type="caution">
    <text evidence="14">The sequence shown here is derived from an EMBL/GenBank/DDBJ whole genome shotgun (WGS) entry which is preliminary data.</text>
</comment>
<evidence type="ECO:0000313" key="15">
    <source>
        <dbReference type="Proteomes" id="UP000466442"/>
    </source>
</evidence>
<feature type="domain" description="Cation efflux protein transmembrane" evidence="13">
    <location>
        <begin position="37"/>
        <end position="241"/>
    </location>
</feature>
<dbReference type="EMBL" id="WIXP02000016">
    <property type="protein sequence ID" value="KAF6198612.1"/>
    <property type="molecule type" value="Genomic_DNA"/>
</dbReference>
<dbReference type="PANTHER" id="PTHR45755:SF4">
    <property type="entry name" value="ZINC TRANSPORTER 7"/>
    <property type="match status" value="1"/>
</dbReference>
<keyword evidence="10" id="KW-0472">Membrane</keyword>